<feature type="compositionally biased region" description="Pro residues" evidence="1">
    <location>
        <begin position="205"/>
        <end position="217"/>
    </location>
</feature>
<dbReference type="Gene3D" id="3.40.30.10">
    <property type="entry name" value="Glutaredoxin"/>
    <property type="match status" value="1"/>
</dbReference>
<evidence type="ECO:0008006" key="4">
    <source>
        <dbReference type="Google" id="ProtNLM"/>
    </source>
</evidence>
<name>A0A6C0KC70_9ZZZZ</name>
<dbReference type="SUPFAM" id="SSF52833">
    <property type="entry name" value="Thioredoxin-like"/>
    <property type="match status" value="1"/>
</dbReference>
<evidence type="ECO:0000313" key="3">
    <source>
        <dbReference type="EMBL" id="QHU15289.1"/>
    </source>
</evidence>
<organism evidence="3">
    <name type="scientific">viral metagenome</name>
    <dbReference type="NCBI Taxonomy" id="1070528"/>
    <lineage>
        <taxon>unclassified sequences</taxon>
        <taxon>metagenomes</taxon>
        <taxon>organismal metagenomes</taxon>
    </lineage>
</organism>
<reference evidence="3" key="1">
    <citation type="journal article" date="2020" name="Nature">
        <title>Giant virus diversity and host interactions through global metagenomics.</title>
        <authorList>
            <person name="Schulz F."/>
            <person name="Roux S."/>
            <person name="Paez-Espino D."/>
            <person name="Jungbluth S."/>
            <person name="Walsh D.A."/>
            <person name="Denef V.J."/>
            <person name="McMahon K.D."/>
            <person name="Konstantinidis K.T."/>
            <person name="Eloe-Fadrosh E.A."/>
            <person name="Kyrpides N.C."/>
            <person name="Woyke T."/>
        </authorList>
    </citation>
    <scope>NUCLEOTIDE SEQUENCE</scope>
    <source>
        <strain evidence="3">GVMAG-S-1103017-68</strain>
    </source>
</reference>
<keyword evidence="2" id="KW-0472">Membrane</keyword>
<dbReference type="AlphaFoldDB" id="A0A6C0KC70"/>
<evidence type="ECO:0000256" key="2">
    <source>
        <dbReference type="SAM" id="Phobius"/>
    </source>
</evidence>
<dbReference type="EMBL" id="MN740854">
    <property type="protein sequence ID" value="QHU15289.1"/>
    <property type="molecule type" value="Genomic_DNA"/>
</dbReference>
<sequence>MPSAYTAPVPSTDAIFEFRQSSNQFYWTVAILGFLLIGTAALAYWYKINYHRHTKESAGKDPAASDVESSTSSLTVFWQKDGEIEQFINEHEGTTIAAMVFHPGCGYCSQMKETWAQFAEETTAEVIKIFPANFQKLAQTMGIDDESIFNGVPAIVALNRVAGKTVYASYKQSGDYVSATKSFRGKESLLEFVATADLISQPAPALEPEPAPEPVPVSKPEAVPESEPVPDLTADIEHEPVPEPIGVEPEPEPEPIVEGFEKVSERPGFELRDGENGVGWYKVPDKK</sequence>
<evidence type="ECO:0000256" key="1">
    <source>
        <dbReference type="SAM" id="MobiDB-lite"/>
    </source>
</evidence>
<feature type="transmembrane region" description="Helical" evidence="2">
    <location>
        <begin position="25"/>
        <end position="46"/>
    </location>
</feature>
<proteinExistence type="predicted"/>
<keyword evidence="2" id="KW-1133">Transmembrane helix</keyword>
<protein>
    <recommendedName>
        <fullName evidence="4">Thioredoxin domain-containing protein</fullName>
    </recommendedName>
</protein>
<accession>A0A6C0KC70</accession>
<feature type="compositionally biased region" description="Low complexity" evidence="1">
    <location>
        <begin position="218"/>
        <end position="230"/>
    </location>
</feature>
<dbReference type="InterPro" id="IPR036249">
    <property type="entry name" value="Thioredoxin-like_sf"/>
</dbReference>
<feature type="region of interest" description="Disordered" evidence="1">
    <location>
        <begin position="203"/>
        <end position="287"/>
    </location>
</feature>
<keyword evidence="2" id="KW-0812">Transmembrane</keyword>
<feature type="compositionally biased region" description="Basic and acidic residues" evidence="1">
    <location>
        <begin position="259"/>
        <end position="275"/>
    </location>
</feature>